<sequence>MPDFARHLPLSNRPRSNESGVTGDRRVAIADAVDEAARVLASVIEEEAEFEARARRFLEEAGLGTGAAGGSPSELLQLAETIRVGRRRNTRLLVHTVRALLVLGDSVEVEPRVPAHVSGAVALAATGSAPFERRAVLRGHTVRAVDEGWAFGNGPVLEGRGREIVRFVLALDDIPPLPVSSS</sequence>
<keyword evidence="3" id="KW-1185">Reference proteome</keyword>
<protein>
    <submittedName>
        <fullName evidence="2">Uncharacterized protein</fullName>
    </submittedName>
</protein>
<dbReference type="RefSeq" id="WP_150895014.1">
    <property type="nucleotide sequence ID" value="NZ_VYUY01000019.1"/>
</dbReference>
<gene>
    <name evidence="2" type="ORF">F6B40_13830</name>
</gene>
<dbReference type="EMBL" id="VYUY01000019">
    <property type="protein sequence ID" value="KAA9130702.1"/>
    <property type="molecule type" value="Genomic_DNA"/>
</dbReference>
<proteinExistence type="predicted"/>
<evidence type="ECO:0000313" key="3">
    <source>
        <dbReference type="Proteomes" id="UP000326838"/>
    </source>
</evidence>
<dbReference type="Proteomes" id="UP000326838">
    <property type="component" value="Unassembled WGS sequence"/>
</dbReference>
<evidence type="ECO:0000313" key="2">
    <source>
        <dbReference type="EMBL" id="KAA9130702.1"/>
    </source>
</evidence>
<name>A0A5N0T737_9MICO</name>
<reference evidence="3" key="1">
    <citation type="submission" date="2019-09" db="EMBL/GenBank/DDBJ databases">
        <title>Mumia zhuanghuii sp. nov. isolated from the intestinal contents of plateau pika (Ochotona curzoniae) in the Qinghai-Tibet plateau of China.</title>
        <authorList>
            <person name="Tian Z."/>
        </authorList>
    </citation>
    <scope>NUCLEOTIDE SEQUENCE [LARGE SCALE GENOMIC DNA]</scope>
    <source>
        <strain evidence="3">L-033</strain>
    </source>
</reference>
<feature type="region of interest" description="Disordered" evidence="1">
    <location>
        <begin position="1"/>
        <end position="22"/>
    </location>
</feature>
<organism evidence="2 3">
    <name type="scientific">Microbacterium caowuchunii</name>
    <dbReference type="NCBI Taxonomy" id="2614638"/>
    <lineage>
        <taxon>Bacteria</taxon>
        <taxon>Bacillati</taxon>
        <taxon>Actinomycetota</taxon>
        <taxon>Actinomycetes</taxon>
        <taxon>Micrococcales</taxon>
        <taxon>Microbacteriaceae</taxon>
        <taxon>Microbacterium</taxon>
    </lineage>
</organism>
<evidence type="ECO:0000256" key="1">
    <source>
        <dbReference type="SAM" id="MobiDB-lite"/>
    </source>
</evidence>
<comment type="caution">
    <text evidence="2">The sequence shown here is derived from an EMBL/GenBank/DDBJ whole genome shotgun (WGS) entry which is preliminary data.</text>
</comment>
<dbReference type="AlphaFoldDB" id="A0A5N0T737"/>
<accession>A0A5N0T737</accession>